<dbReference type="Proteomes" id="UP000008743">
    <property type="component" value="Unassembled WGS sequence"/>
</dbReference>
<sequence length="1150" mass="123516">MNTLESGLSDVAADTLMPDVQQAIATLYPGPDVPFNPAAVDAAQAFLTRVQLMQEAWLLPPRLLDPAQSPETQFVGAIILREKIASQFSSLPRADLPAIHQVCLTSLLAAAAQSSRRLVLKLSSALASLVVQAAAADLLGGPLEDPILSTIAMIESARLQNAAETSQSHLCAIANFLLMIAEEYHKAILQSSARQRARAVLLQNVTAVLSTAIALYDPTLHQQLVYSGQLPASVSTQHFNPATLSAQLGPSSDNLRADAAAAMAAWIEYLPLVYSQRDPSSSTVLVIFDILLQALVDPVLLQAVMDHDDAASTLANSATDVISAVLASSPSDVGQQLLPRVASLAPTFASALAQPSEADTVIFLLTNILASLFHAHAGAFVRISTEEELSVCLALVHMLVGCVAIEGCFGRDETVSGAALEPLHDFLYELGDHSDASVQTAISMFAPVFSSLVHAALAKATIPLDFDSWQAQERMAWREHRVQLGELIARLMDVWRMPCLAQINSALVNAVNASLDPTPTDSRWVSVEAALFALKALAESVSSPEIEAAVLELLRQIASLPPLHFRVTFNTLSCFGAFAACVRKDGELLGKVLTTTVNSLADSRLVQAASTTLLRLCNEAGGSLVPWLDQLLDACLTLNQTLEAGDAARAQLHLQQRKQRAALQQHRASVAGSRSTQSTAIAKLRHVQQQHMDWIEVVTALCHVISWAPPDQLLGLTERLAGPCTARLQQLASQLGDESYLNAVLVDADMREALLDTISREFRCLARMCLHIDPAAARQSEEDDEMDGFVNVDGDDDSARLRLQNAYRQSQLQEQQQADEQQRQLRQQQFMQQSLQASQQGAQPVASLVAMTWPAVSAILTQLSRLAAAFKDSALDQEAVDQVVLAGCLALKNALRTVRGGLLEFVPVLVETIEQYHAMAPSAGFLDLACPLLAQFGVVENCLPSMALLVSRLGQTNLSLFATAGLDGHPTVLAGHFSLCASILGLPQLSAGAECWQVLSATFQLACQALPVVQLGNIDPIANFLEKTARASDRSPAVSQLLQEEGLNLTHQLFLSIGGAQPRGAWPLLGKVLFVLAKRLGQSFVQWAAQVLGIEGFPSPHVSEQQKRDFLQQIVRTSAQSTPKQFNSNVVDFGFLCCGFTAGASRTAVL</sequence>
<keyword evidence="6" id="KW-1185">Reference proteome</keyword>
<evidence type="ECO:0008006" key="7">
    <source>
        <dbReference type="Google" id="ProtNLM"/>
    </source>
</evidence>
<dbReference type="InParanoid" id="A0A0D2VQ49"/>
<dbReference type="PhylomeDB" id="A0A0D2VQ49"/>
<dbReference type="SUPFAM" id="SSF48371">
    <property type="entry name" value="ARM repeat"/>
    <property type="match status" value="1"/>
</dbReference>
<dbReference type="InterPro" id="IPR011989">
    <property type="entry name" value="ARM-like"/>
</dbReference>
<dbReference type="STRING" id="595528.A0A0D2VQ49"/>
<evidence type="ECO:0000256" key="2">
    <source>
        <dbReference type="ARBA" id="ARBA00007991"/>
    </source>
</evidence>
<organism evidence="5 6">
    <name type="scientific">Capsaspora owczarzaki (strain ATCC 30864)</name>
    <dbReference type="NCBI Taxonomy" id="595528"/>
    <lineage>
        <taxon>Eukaryota</taxon>
        <taxon>Filasterea</taxon>
        <taxon>Capsaspora</taxon>
    </lineage>
</organism>
<accession>A0A0D2VQ49</accession>
<evidence type="ECO:0000313" key="5">
    <source>
        <dbReference type="EMBL" id="KJE92687.1"/>
    </source>
</evidence>
<dbReference type="RefSeq" id="XP_004363332.2">
    <property type="nucleotide sequence ID" value="XM_004363275.2"/>
</dbReference>
<dbReference type="InterPro" id="IPR040520">
    <property type="entry name" value="Importin_rep_3"/>
</dbReference>
<dbReference type="InterPro" id="IPR016024">
    <property type="entry name" value="ARM-type_fold"/>
</dbReference>
<dbReference type="GO" id="GO:0005737">
    <property type="term" value="C:cytoplasm"/>
    <property type="evidence" value="ECO:0007669"/>
    <property type="project" value="TreeGrafter"/>
</dbReference>
<dbReference type="Pfam" id="PF18806">
    <property type="entry name" value="Importin_rep_3"/>
    <property type="match status" value="1"/>
</dbReference>
<gene>
    <name evidence="5" type="ORF">CAOG_003604</name>
</gene>
<dbReference type="eggNOG" id="KOG2022">
    <property type="taxonomic scope" value="Eukaryota"/>
</dbReference>
<dbReference type="GO" id="GO:0005634">
    <property type="term" value="C:nucleus"/>
    <property type="evidence" value="ECO:0007669"/>
    <property type="project" value="UniProtKB-SubCell"/>
</dbReference>
<dbReference type="OrthoDB" id="2016913at2759"/>
<evidence type="ECO:0000313" key="6">
    <source>
        <dbReference type="Proteomes" id="UP000008743"/>
    </source>
</evidence>
<dbReference type="Gene3D" id="1.25.10.10">
    <property type="entry name" value="Leucine-rich Repeat Variant"/>
    <property type="match status" value="1"/>
</dbReference>
<dbReference type="InterPro" id="IPR051345">
    <property type="entry name" value="Importin_beta-like_NTR"/>
</dbReference>
<dbReference type="AlphaFoldDB" id="A0A0D2VQ49"/>
<dbReference type="PANTHER" id="PTHR12363:SF33">
    <property type="entry name" value="IMPORTIN-13"/>
    <property type="match status" value="1"/>
</dbReference>
<name>A0A0D2VQ49_CAPO3</name>
<dbReference type="GO" id="GO:0006606">
    <property type="term" value="P:protein import into nucleus"/>
    <property type="evidence" value="ECO:0007669"/>
    <property type="project" value="TreeGrafter"/>
</dbReference>
<reference evidence="6" key="1">
    <citation type="submission" date="2011-02" db="EMBL/GenBank/DDBJ databases">
        <title>The Genome Sequence of Capsaspora owczarzaki ATCC 30864.</title>
        <authorList>
            <person name="Russ C."/>
            <person name="Cuomo C."/>
            <person name="Burger G."/>
            <person name="Gray M.W."/>
            <person name="Holland P.W.H."/>
            <person name="King N."/>
            <person name="Lang F.B.F."/>
            <person name="Roger A.J."/>
            <person name="Ruiz-Trillo I."/>
            <person name="Young S.K."/>
            <person name="Zeng Q."/>
            <person name="Gargeya S."/>
            <person name="Alvarado L."/>
            <person name="Berlin A."/>
            <person name="Chapman S.B."/>
            <person name="Chen Z."/>
            <person name="Freedman E."/>
            <person name="Gellesch M."/>
            <person name="Goldberg J."/>
            <person name="Griggs A."/>
            <person name="Gujja S."/>
            <person name="Heilman E."/>
            <person name="Heiman D."/>
            <person name="Howarth C."/>
            <person name="Mehta T."/>
            <person name="Neiman D."/>
            <person name="Pearson M."/>
            <person name="Roberts A."/>
            <person name="Saif S."/>
            <person name="Shea T."/>
            <person name="Shenoy N."/>
            <person name="Sisk P."/>
            <person name="Stolte C."/>
            <person name="Sykes S."/>
            <person name="White J."/>
            <person name="Yandava C."/>
            <person name="Haas B."/>
            <person name="Nusbaum C."/>
            <person name="Birren B."/>
        </authorList>
    </citation>
    <scope>NUCLEOTIDE SEQUENCE</scope>
    <source>
        <strain evidence="6">ATCC 30864</strain>
    </source>
</reference>
<dbReference type="EMBL" id="KE346364">
    <property type="protein sequence ID" value="KJE92687.1"/>
    <property type="molecule type" value="Genomic_DNA"/>
</dbReference>
<keyword evidence="3" id="KW-0813">Transport</keyword>
<dbReference type="PANTHER" id="PTHR12363">
    <property type="entry name" value="TRANSPORTIN 3 AND IMPORTIN 13"/>
    <property type="match status" value="1"/>
</dbReference>
<evidence type="ECO:0000256" key="1">
    <source>
        <dbReference type="ARBA" id="ARBA00004123"/>
    </source>
</evidence>
<keyword evidence="4" id="KW-0539">Nucleus</keyword>
<protein>
    <recommendedName>
        <fullName evidence="7">Importin N-terminal domain-containing protein</fullName>
    </recommendedName>
</protein>
<evidence type="ECO:0000256" key="4">
    <source>
        <dbReference type="ARBA" id="ARBA00023242"/>
    </source>
</evidence>
<comment type="subcellular location">
    <subcellularLocation>
        <location evidence="1">Nucleus</location>
    </subcellularLocation>
</comment>
<evidence type="ECO:0000256" key="3">
    <source>
        <dbReference type="ARBA" id="ARBA00022448"/>
    </source>
</evidence>
<proteinExistence type="inferred from homology"/>
<comment type="similarity">
    <text evidence="2">Belongs to the importin beta family.</text>
</comment>